<evidence type="ECO:0000256" key="5">
    <source>
        <dbReference type="PROSITE-ProRule" id="PRU10141"/>
    </source>
</evidence>
<dbReference type="PROSITE" id="PS50011">
    <property type="entry name" value="PROTEIN_KINASE_DOM"/>
    <property type="match status" value="1"/>
</dbReference>
<dbReference type="Pfam" id="PF13360">
    <property type="entry name" value="PQQ_2"/>
    <property type="match status" value="1"/>
</dbReference>
<evidence type="ECO:0000256" key="6">
    <source>
        <dbReference type="SAM" id="MobiDB-lite"/>
    </source>
</evidence>
<dbReference type="PROSITE" id="PS00108">
    <property type="entry name" value="PROTEIN_KINASE_ST"/>
    <property type="match status" value="1"/>
</dbReference>
<protein>
    <submittedName>
        <fullName evidence="8">Serine/threonine-protein kinase</fullName>
    </submittedName>
</protein>
<keyword evidence="3 8" id="KW-0418">Kinase</keyword>
<dbReference type="Gene3D" id="3.30.200.20">
    <property type="entry name" value="Phosphorylase Kinase, domain 1"/>
    <property type="match status" value="1"/>
</dbReference>
<dbReference type="Gene3D" id="2.130.10.10">
    <property type="entry name" value="YVTN repeat-like/Quinoprotein amine dehydrogenase"/>
    <property type="match status" value="2"/>
</dbReference>
<comment type="caution">
    <text evidence="8">The sequence shown here is derived from an EMBL/GenBank/DDBJ whole genome shotgun (WGS) entry which is preliminary data.</text>
</comment>
<feature type="compositionally biased region" description="Low complexity" evidence="6">
    <location>
        <begin position="302"/>
        <end position="321"/>
    </location>
</feature>
<dbReference type="AlphaFoldDB" id="A0A927QK97"/>
<dbReference type="InterPro" id="IPR002372">
    <property type="entry name" value="PQQ_rpt_dom"/>
</dbReference>
<dbReference type="SUPFAM" id="SSF56112">
    <property type="entry name" value="Protein kinase-like (PK-like)"/>
    <property type="match status" value="1"/>
</dbReference>
<evidence type="ECO:0000313" key="8">
    <source>
        <dbReference type="EMBL" id="MBD9729296.1"/>
    </source>
</evidence>
<dbReference type="SUPFAM" id="SSF50998">
    <property type="entry name" value="Quinoprotein alcohol dehydrogenase-like"/>
    <property type="match status" value="1"/>
</dbReference>
<keyword evidence="4 5" id="KW-0067">ATP-binding</keyword>
<dbReference type="SMART" id="SM00220">
    <property type="entry name" value="S_TKc"/>
    <property type="match status" value="1"/>
</dbReference>
<dbReference type="PROSITE" id="PS00107">
    <property type="entry name" value="PROTEIN_KINASE_ATP"/>
    <property type="match status" value="1"/>
</dbReference>
<keyword evidence="1" id="KW-0808">Transferase</keyword>
<evidence type="ECO:0000259" key="7">
    <source>
        <dbReference type="PROSITE" id="PS50011"/>
    </source>
</evidence>
<dbReference type="InterPro" id="IPR018391">
    <property type="entry name" value="PQQ_b-propeller_rpt"/>
</dbReference>
<dbReference type="InterPro" id="IPR017441">
    <property type="entry name" value="Protein_kinase_ATP_BS"/>
</dbReference>
<dbReference type="Gene3D" id="1.10.510.10">
    <property type="entry name" value="Transferase(Phosphotransferase) domain 1"/>
    <property type="match status" value="1"/>
</dbReference>
<dbReference type="InterPro" id="IPR011047">
    <property type="entry name" value="Quinoprotein_ADH-like_sf"/>
</dbReference>
<feature type="compositionally biased region" description="Low complexity" evidence="6">
    <location>
        <begin position="370"/>
        <end position="392"/>
    </location>
</feature>
<dbReference type="InterPro" id="IPR015943">
    <property type="entry name" value="WD40/YVTN_repeat-like_dom_sf"/>
</dbReference>
<dbReference type="Pfam" id="PF00069">
    <property type="entry name" value="Pkinase"/>
    <property type="match status" value="1"/>
</dbReference>
<sequence>MAPQRGTGSGAEAELPEYSGQYRLEACLGSGGMGVVHLATSTSGLRLAVKVVHAEFAKDPEFRGRFRQEVAAARQVSGAFTAPVVDADTDSPRPWMATLFIPGPTLSEHIKRNGPMPPGQLRRLMAGLAEALRDIHRAGVVHRDLKPSNVLLAEDGPKVIDFGISRPKDSELRTETGKLIGTPPFMAPEQFRRPREVGPAADIFALGSVTVHAATGRGPFDSDSPYVVAYQVVHDEPDLTGVPPNLAPLVRACLTKEPEDRPTADELMRELRSVAASYDTQSFIPSQREREREREREKERQGAGWTAVPAPGPTAVAAPGPAAAPGPGPTADRDGDGDGYGDAYGDKYRGRYRDTNTGRGVDENAGAEEVAGTASGTDSGTGAGTSTNTNTGTGTGTGTGTNTGTGTGTGVGAGPGVGAGRRVPGQARDGERGGGGARVGARLRRRALFVAGSVVLVAGGGFASAQMWGGGGGATPAPRASRAAAAAPAVEAWATKPAAKNRTAPQCSYGAGKLLCAQPGLVSALDPADGSVLWRHTVEGAGALSAGAPPVESGGLVQVLAGRSRRVQALDPDTGKVRWERDVSGYAAQRFVGGTLLLTSADGTVTGVDSATGDTVWNRRIPGQPEAYFTSFDGDRSAYVASVTGEGAAARTRVTAVDPETGDVRWDARLDGQLEPVGTARDGSLFFSAIGGSYPDTVAVVRYDPGTRQTVRVELPVRLEQAHAVVRGDVVYLLSGASGALVAVDMKARAQVWRTETGVTRGSTPAAGERYVYFTSSDGRLLAVDGRKGRLSGQTASRLGDPELITSARPEPVVIDGRVCAGTLDGTVLGLDGNDPASW</sequence>
<evidence type="ECO:0000256" key="2">
    <source>
        <dbReference type="ARBA" id="ARBA00022741"/>
    </source>
</evidence>
<organism evidence="8 9">
    <name type="scientific">Streptomyces caniscabiei</name>
    <dbReference type="NCBI Taxonomy" id="2746961"/>
    <lineage>
        <taxon>Bacteria</taxon>
        <taxon>Bacillati</taxon>
        <taxon>Actinomycetota</taxon>
        <taxon>Actinomycetes</taxon>
        <taxon>Kitasatosporales</taxon>
        <taxon>Streptomycetaceae</taxon>
        <taxon>Streptomyces</taxon>
    </lineage>
</organism>
<evidence type="ECO:0000256" key="4">
    <source>
        <dbReference type="ARBA" id="ARBA00022840"/>
    </source>
</evidence>
<evidence type="ECO:0000256" key="1">
    <source>
        <dbReference type="ARBA" id="ARBA00022679"/>
    </source>
</evidence>
<reference evidence="8" key="1">
    <citation type="submission" date="2020-09" db="EMBL/GenBank/DDBJ databases">
        <title>Streptomyces canutascabiei sp. nov., which causes potato common scab and is distributed across the world.</title>
        <authorList>
            <person name="Nguyen H.P."/>
            <person name="Weisberg A.J."/>
            <person name="Chang J.H."/>
            <person name="Clarke C.R."/>
        </authorList>
    </citation>
    <scope>NUCLEOTIDE SEQUENCE</scope>
    <source>
        <strain evidence="8">ID-01-6.2a</strain>
    </source>
</reference>
<dbReference type="InterPro" id="IPR008271">
    <property type="entry name" value="Ser/Thr_kinase_AS"/>
</dbReference>
<feature type="compositionally biased region" description="Basic and acidic residues" evidence="6">
    <location>
        <begin position="344"/>
        <end position="362"/>
    </location>
</feature>
<dbReference type="RefSeq" id="WP_192365483.1">
    <property type="nucleotide sequence ID" value="NZ_CP119182.1"/>
</dbReference>
<proteinExistence type="predicted"/>
<dbReference type="GO" id="GO:0005524">
    <property type="term" value="F:ATP binding"/>
    <property type="evidence" value="ECO:0007669"/>
    <property type="project" value="UniProtKB-UniRule"/>
</dbReference>
<feature type="compositionally biased region" description="Basic and acidic residues" evidence="6">
    <location>
        <begin position="287"/>
        <end position="301"/>
    </location>
</feature>
<dbReference type="SMART" id="SM00564">
    <property type="entry name" value="PQQ"/>
    <property type="match status" value="6"/>
</dbReference>
<evidence type="ECO:0000313" key="9">
    <source>
        <dbReference type="Proteomes" id="UP000661025"/>
    </source>
</evidence>
<dbReference type="EMBL" id="JACYXT010000024">
    <property type="protein sequence ID" value="MBD9729296.1"/>
    <property type="molecule type" value="Genomic_DNA"/>
</dbReference>
<dbReference type="InterPro" id="IPR000719">
    <property type="entry name" value="Prot_kinase_dom"/>
</dbReference>
<feature type="binding site" evidence="5">
    <location>
        <position position="50"/>
    </location>
    <ligand>
        <name>ATP</name>
        <dbReference type="ChEBI" id="CHEBI:30616"/>
    </ligand>
</feature>
<name>A0A927QK97_9ACTN</name>
<dbReference type="PANTHER" id="PTHR43289">
    <property type="entry name" value="MITOGEN-ACTIVATED PROTEIN KINASE KINASE KINASE 20-RELATED"/>
    <property type="match status" value="1"/>
</dbReference>
<dbReference type="GO" id="GO:0004674">
    <property type="term" value="F:protein serine/threonine kinase activity"/>
    <property type="evidence" value="ECO:0007669"/>
    <property type="project" value="TreeGrafter"/>
</dbReference>
<dbReference type="GeneID" id="79931538"/>
<dbReference type="CDD" id="cd14014">
    <property type="entry name" value="STKc_PknB_like"/>
    <property type="match status" value="1"/>
</dbReference>
<gene>
    <name evidence="8" type="ORF">IHE70_40160</name>
</gene>
<keyword evidence="2 5" id="KW-0547">Nucleotide-binding</keyword>
<dbReference type="Proteomes" id="UP000661025">
    <property type="component" value="Unassembled WGS sequence"/>
</dbReference>
<feature type="domain" description="Protein kinase" evidence="7">
    <location>
        <begin position="22"/>
        <end position="284"/>
    </location>
</feature>
<feature type="region of interest" description="Disordered" evidence="6">
    <location>
        <begin position="278"/>
        <end position="438"/>
    </location>
</feature>
<dbReference type="PANTHER" id="PTHR43289:SF34">
    <property type="entry name" value="SERINE_THREONINE-PROTEIN KINASE YBDM-RELATED"/>
    <property type="match status" value="1"/>
</dbReference>
<feature type="compositionally biased region" description="Gly residues" evidence="6">
    <location>
        <begin position="393"/>
        <end position="419"/>
    </location>
</feature>
<dbReference type="InterPro" id="IPR011009">
    <property type="entry name" value="Kinase-like_dom_sf"/>
</dbReference>
<evidence type="ECO:0000256" key="3">
    <source>
        <dbReference type="ARBA" id="ARBA00022777"/>
    </source>
</evidence>
<accession>A0A927QK97</accession>